<evidence type="ECO:0000259" key="1">
    <source>
        <dbReference type="Pfam" id="PF10021"/>
    </source>
</evidence>
<dbReference type="Gene3D" id="3.40.220.10">
    <property type="entry name" value="Leucine Aminopeptidase, subunit E, domain 1"/>
    <property type="match status" value="1"/>
</dbReference>
<reference evidence="2" key="1">
    <citation type="submission" date="2023-03" db="EMBL/GenBank/DDBJ databases">
        <title>Massive genome expansion in bonnet fungi (Mycena s.s.) driven by repeated elements and novel gene families across ecological guilds.</title>
        <authorList>
            <consortium name="Lawrence Berkeley National Laboratory"/>
            <person name="Harder C.B."/>
            <person name="Miyauchi S."/>
            <person name="Viragh M."/>
            <person name="Kuo A."/>
            <person name="Thoen E."/>
            <person name="Andreopoulos B."/>
            <person name="Lu D."/>
            <person name="Skrede I."/>
            <person name="Drula E."/>
            <person name="Henrissat B."/>
            <person name="Morin E."/>
            <person name="Kohler A."/>
            <person name="Barry K."/>
            <person name="LaButti K."/>
            <person name="Morin E."/>
            <person name="Salamov A."/>
            <person name="Lipzen A."/>
            <person name="Mereny Z."/>
            <person name="Hegedus B."/>
            <person name="Baldrian P."/>
            <person name="Stursova M."/>
            <person name="Weitz H."/>
            <person name="Taylor A."/>
            <person name="Grigoriev I.V."/>
            <person name="Nagy L.G."/>
            <person name="Martin F."/>
            <person name="Kauserud H."/>
        </authorList>
    </citation>
    <scope>NUCLEOTIDE SEQUENCE</scope>
    <source>
        <strain evidence="2">CBHHK173m</strain>
    </source>
</reference>
<dbReference type="EMBL" id="JARJCN010000007">
    <property type="protein sequence ID" value="KAJ7099525.1"/>
    <property type="molecule type" value="Genomic_DNA"/>
</dbReference>
<dbReference type="InterPro" id="IPR019261">
    <property type="entry name" value="PARG_cat_microbial"/>
</dbReference>
<protein>
    <recommendedName>
        <fullName evidence="1">Microbial-type PARG catalytic domain-containing protein</fullName>
    </recommendedName>
</protein>
<feature type="domain" description="Microbial-type PARG catalytic" evidence="1">
    <location>
        <begin position="10"/>
        <end position="161"/>
    </location>
</feature>
<keyword evidence="3" id="KW-1185">Reference proteome</keyword>
<dbReference type="NCBIfam" id="TIGR02452">
    <property type="entry name" value="TIGR02452 family protein"/>
    <property type="match status" value="2"/>
</dbReference>
<dbReference type="InterPro" id="IPR043472">
    <property type="entry name" value="Macro_dom-like"/>
</dbReference>
<dbReference type="SUPFAM" id="SSF52949">
    <property type="entry name" value="Macro domain-like"/>
    <property type="match status" value="1"/>
</dbReference>
<dbReference type="Pfam" id="PF10021">
    <property type="entry name" value="PARG_cat_microb"/>
    <property type="match status" value="1"/>
</dbReference>
<gene>
    <name evidence="2" type="ORF">B0H15DRAFT_1018754</name>
</gene>
<evidence type="ECO:0000313" key="2">
    <source>
        <dbReference type="EMBL" id="KAJ7099525.1"/>
    </source>
</evidence>
<name>A0AAD6UGG2_9AGAR</name>
<dbReference type="Proteomes" id="UP001222325">
    <property type="component" value="Unassembled WGS sequence"/>
</dbReference>
<proteinExistence type="predicted"/>
<comment type="caution">
    <text evidence="2">The sequence shown here is derived from an EMBL/GenBank/DDBJ whole genome shotgun (WGS) entry which is preliminary data.</text>
</comment>
<organism evidence="2 3">
    <name type="scientific">Mycena belliarum</name>
    <dbReference type="NCBI Taxonomy" id="1033014"/>
    <lineage>
        <taxon>Eukaryota</taxon>
        <taxon>Fungi</taxon>
        <taxon>Dikarya</taxon>
        <taxon>Basidiomycota</taxon>
        <taxon>Agaricomycotina</taxon>
        <taxon>Agaricomycetes</taxon>
        <taxon>Agaricomycetidae</taxon>
        <taxon>Agaricales</taxon>
        <taxon>Marasmiineae</taxon>
        <taxon>Mycenaceae</taxon>
        <taxon>Mycena</taxon>
    </lineage>
</organism>
<sequence>MPNPVLVKIAEDTLAAVQKGTFATPNGNTHTVDDLSKSNATQFYAPDSPLSSWAASSPTPDVASSETELVLRKNSTIEGVQYCAPSARKIGVLNFASATRPGGGFLTGARAQEESIARSSNLYSSLMTPEGQQFYAIHKSGTKSKYYTHAMIYTRDVQIFRSDAGGWVSPVRVDMLTSCAVNAGEVRRRQGGESSGRSGKNGIKAYFKPAAPAAPAAPAEDVEISIANVMRERMGRLLFLFEKEGTQDLVLGSFGTGVFRNNIDTVAKLWIELLVGPNARFKNSFRRVVFAIIDEKTCTIFREVLDSHKVDFSENGT</sequence>
<dbReference type="PANTHER" id="PTHR35596:SF1">
    <property type="entry name" value="MICROBIAL-TYPE PARG CATALYTIC DOMAIN-CONTAINING PROTEIN"/>
    <property type="match status" value="1"/>
</dbReference>
<accession>A0AAD6UGG2</accession>
<dbReference type="PANTHER" id="PTHR35596">
    <property type="entry name" value="DUF2263 DOMAIN-CONTAINING PROTEIN"/>
    <property type="match status" value="1"/>
</dbReference>
<dbReference type="AlphaFoldDB" id="A0AAD6UGG2"/>
<dbReference type="PIRSF" id="PIRSF014899">
    <property type="entry name" value="UCP014899"/>
    <property type="match status" value="1"/>
</dbReference>
<evidence type="ECO:0000313" key="3">
    <source>
        <dbReference type="Proteomes" id="UP001222325"/>
    </source>
</evidence>
<dbReference type="InterPro" id="IPR012664">
    <property type="entry name" value="CHP02452"/>
</dbReference>